<dbReference type="RefSeq" id="WP_110443513.1">
    <property type="nucleotide sequence ID" value="NZ_CALYQC010000090.1"/>
</dbReference>
<proteinExistence type="predicted"/>
<keyword evidence="1" id="KW-1133">Transmembrane helix</keyword>
<keyword evidence="1" id="KW-0812">Transmembrane</keyword>
<dbReference type="InterPro" id="IPR004843">
    <property type="entry name" value="Calcineurin-like_PHP"/>
</dbReference>
<dbReference type="AlphaFoldDB" id="A0A318MW15"/>
<comment type="caution">
    <text evidence="3">The sequence shown here is derived from an EMBL/GenBank/DDBJ whole genome shotgun (WGS) entry which is preliminary data.</text>
</comment>
<dbReference type="InterPro" id="IPR051158">
    <property type="entry name" value="Metallophosphoesterase_sf"/>
</dbReference>
<evidence type="ECO:0000256" key="1">
    <source>
        <dbReference type="SAM" id="Phobius"/>
    </source>
</evidence>
<dbReference type="EMBL" id="QGLM01000013">
    <property type="protein sequence ID" value="PXY95283.1"/>
    <property type="molecule type" value="Genomic_DNA"/>
</dbReference>
<feature type="transmembrane region" description="Helical" evidence="1">
    <location>
        <begin position="73"/>
        <end position="95"/>
    </location>
</feature>
<dbReference type="Proteomes" id="UP000247838">
    <property type="component" value="Unassembled WGS sequence"/>
</dbReference>
<reference evidence="3 4" key="1">
    <citation type="submission" date="2018-05" db="EMBL/GenBank/DDBJ databases">
        <title>Reference genomes for bee gut microbiota database.</title>
        <authorList>
            <person name="Ellegaard K.M."/>
        </authorList>
    </citation>
    <scope>NUCLEOTIDE SEQUENCE [LARGE SCALE GENOMIC DNA]</scope>
    <source>
        <strain evidence="3 4">ESL0167</strain>
    </source>
</reference>
<accession>A0A318MW15</accession>
<protein>
    <recommendedName>
        <fullName evidence="2">Calcineurin-like phosphoesterase domain-containing protein</fullName>
    </recommendedName>
</protein>
<feature type="transmembrane region" description="Helical" evidence="1">
    <location>
        <begin position="6"/>
        <end position="21"/>
    </location>
</feature>
<evidence type="ECO:0000313" key="4">
    <source>
        <dbReference type="Proteomes" id="UP000247838"/>
    </source>
</evidence>
<name>A0A318MW15_FRIPE</name>
<keyword evidence="1" id="KW-0472">Membrane</keyword>
<organism evidence="3 4">
    <name type="scientific">Frischella perrara</name>
    <dbReference type="NCBI Taxonomy" id="1267021"/>
    <lineage>
        <taxon>Bacteria</taxon>
        <taxon>Pseudomonadati</taxon>
        <taxon>Pseudomonadota</taxon>
        <taxon>Gammaproteobacteria</taxon>
        <taxon>Orbales</taxon>
        <taxon>Orbaceae</taxon>
        <taxon>Frischella</taxon>
    </lineage>
</organism>
<dbReference type="InterPro" id="IPR029052">
    <property type="entry name" value="Metallo-depent_PP-like"/>
</dbReference>
<dbReference type="GO" id="GO:0016787">
    <property type="term" value="F:hydrolase activity"/>
    <property type="evidence" value="ECO:0007669"/>
    <property type="project" value="InterPro"/>
</dbReference>
<sequence length="382" mass="43993">MEWNLIVELCGSLFIALYLGFRSINLFNLQYFGYVNTIAKKLYWFILLIGSFSFIGCMLLRDLSDYWLPMIGYIVFSIIICFFYGIIVVDIIRFIRRFILKQSTKNSIVLQGFYILFSLCLFFVGLYCASFPRIVTYQVDIDKPAEVEQLKIVQVSDIHLSEITAKQFIQTMVSNINKLKPDYVFITGDTLDNKLQPYLEKNLAEDFSKIKSTYGTIIIFGNHEHYGIERDHHNTTGDVIAAFKAGNMKVLHDDVFYDSRTGIYIIGRDDESVQRMDLPFLMNFVEKDKPIILLDHRPSDLVEPEKVGIDVMFAGHTHGGQLFPMTLVVKQQYTNAWGIYHPKGNDSFTSIVTSGYGLWGPPIRLMSRAEIVVAELHFKKHM</sequence>
<evidence type="ECO:0000313" key="3">
    <source>
        <dbReference type="EMBL" id="PXY95283.1"/>
    </source>
</evidence>
<dbReference type="Pfam" id="PF00149">
    <property type="entry name" value="Metallophos"/>
    <property type="match status" value="1"/>
</dbReference>
<dbReference type="PANTHER" id="PTHR31302">
    <property type="entry name" value="TRANSMEMBRANE PROTEIN WITH METALLOPHOSPHOESTERASE DOMAIN-RELATED"/>
    <property type="match status" value="1"/>
</dbReference>
<feature type="transmembrane region" description="Helical" evidence="1">
    <location>
        <begin position="107"/>
        <end position="127"/>
    </location>
</feature>
<gene>
    <name evidence="3" type="ORF">DKK76_05750</name>
</gene>
<dbReference type="SUPFAM" id="SSF56300">
    <property type="entry name" value="Metallo-dependent phosphatases"/>
    <property type="match status" value="1"/>
</dbReference>
<dbReference type="PANTHER" id="PTHR31302:SF0">
    <property type="entry name" value="TRANSMEMBRANE PROTEIN WITH METALLOPHOSPHOESTERASE DOMAIN"/>
    <property type="match status" value="1"/>
</dbReference>
<feature type="transmembrane region" description="Helical" evidence="1">
    <location>
        <begin position="42"/>
        <end position="61"/>
    </location>
</feature>
<dbReference type="Gene3D" id="3.60.21.10">
    <property type="match status" value="1"/>
</dbReference>
<dbReference type="CDD" id="cd07385">
    <property type="entry name" value="MPP_YkuE_C"/>
    <property type="match status" value="1"/>
</dbReference>
<feature type="domain" description="Calcineurin-like phosphoesterase" evidence="2">
    <location>
        <begin position="150"/>
        <end position="319"/>
    </location>
</feature>
<evidence type="ECO:0000259" key="2">
    <source>
        <dbReference type="Pfam" id="PF00149"/>
    </source>
</evidence>